<organism evidence="2 3">
    <name type="scientific">Thraustotheca clavata</name>
    <dbReference type="NCBI Taxonomy" id="74557"/>
    <lineage>
        <taxon>Eukaryota</taxon>
        <taxon>Sar</taxon>
        <taxon>Stramenopiles</taxon>
        <taxon>Oomycota</taxon>
        <taxon>Saprolegniomycetes</taxon>
        <taxon>Saprolegniales</taxon>
        <taxon>Achlyaceae</taxon>
        <taxon>Thraustotheca</taxon>
    </lineage>
</organism>
<protein>
    <submittedName>
        <fullName evidence="2">Choline/ethanolamine kinase</fullName>
    </submittedName>
</protein>
<dbReference type="GO" id="GO:0006646">
    <property type="term" value="P:phosphatidylethanolamine biosynthetic process"/>
    <property type="evidence" value="ECO:0007669"/>
    <property type="project" value="TreeGrafter"/>
</dbReference>
<dbReference type="Proteomes" id="UP000243217">
    <property type="component" value="Unassembled WGS sequence"/>
</dbReference>
<dbReference type="PANTHER" id="PTHR22603">
    <property type="entry name" value="CHOLINE/ETHANOALAMINE KINASE"/>
    <property type="match status" value="1"/>
</dbReference>
<gene>
    <name evidence="2" type="ORF">THRCLA_10359</name>
</gene>
<dbReference type="Gene3D" id="3.90.1200.10">
    <property type="match status" value="1"/>
</dbReference>
<dbReference type="EMBL" id="JNBS01003282">
    <property type="protein sequence ID" value="OQR88381.1"/>
    <property type="molecule type" value="Genomic_DNA"/>
</dbReference>
<accession>A0A1V9YRV7</accession>
<dbReference type="GO" id="GO:0004103">
    <property type="term" value="F:choline kinase activity"/>
    <property type="evidence" value="ECO:0007669"/>
    <property type="project" value="TreeGrafter"/>
</dbReference>
<name>A0A1V9YRV7_9STRA</name>
<evidence type="ECO:0000313" key="2">
    <source>
        <dbReference type="EMBL" id="OQR88381.1"/>
    </source>
</evidence>
<keyword evidence="2" id="KW-0418">Kinase</keyword>
<keyword evidence="2" id="KW-0808">Transferase</keyword>
<dbReference type="SUPFAM" id="SSF56112">
    <property type="entry name" value="Protein kinase-like (PK-like)"/>
    <property type="match status" value="1"/>
</dbReference>
<dbReference type="GO" id="GO:0004305">
    <property type="term" value="F:ethanolamine kinase activity"/>
    <property type="evidence" value="ECO:0007669"/>
    <property type="project" value="TreeGrafter"/>
</dbReference>
<dbReference type="PANTHER" id="PTHR22603:SF93">
    <property type="entry name" value="RE24176P"/>
    <property type="match status" value="1"/>
</dbReference>
<evidence type="ECO:0000256" key="1">
    <source>
        <dbReference type="ARBA" id="ARBA00038211"/>
    </source>
</evidence>
<dbReference type="Pfam" id="PF01633">
    <property type="entry name" value="Choline_kinase"/>
    <property type="match status" value="1"/>
</dbReference>
<reference evidence="2 3" key="1">
    <citation type="journal article" date="2014" name="Genome Biol. Evol.">
        <title>The secreted proteins of Achlya hypogyna and Thraustotheca clavata identify the ancestral oomycete secretome and reveal gene acquisitions by horizontal gene transfer.</title>
        <authorList>
            <person name="Misner I."/>
            <person name="Blouin N."/>
            <person name="Leonard G."/>
            <person name="Richards T.A."/>
            <person name="Lane C.E."/>
        </authorList>
    </citation>
    <scope>NUCLEOTIDE SEQUENCE [LARGE SCALE GENOMIC DNA]</scope>
    <source>
        <strain evidence="2 3">ATCC 34112</strain>
    </source>
</reference>
<comment type="similarity">
    <text evidence="1">Belongs to the choline/ethanolamine kinase family.</text>
</comment>
<dbReference type="AlphaFoldDB" id="A0A1V9YRV7"/>
<dbReference type="GO" id="GO:0005737">
    <property type="term" value="C:cytoplasm"/>
    <property type="evidence" value="ECO:0007669"/>
    <property type="project" value="TreeGrafter"/>
</dbReference>
<dbReference type="InterPro" id="IPR011009">
    <property type="entry name" value="Kinase-like_dom_sf"/>
</dbReference>
<keyword evidence="3" id="KW-1185">Reference proteome</keyword>
<dbReference type="Gene3D" id="3.30.200.20">
    <property type="entry name" value="Phosphorylase Kinase, domain 1"/>
    <property type="match status" value="1"/>
</dbReference>
<feature type="non-terminal residue" evidence="2">
    <location>
        <position position="357"/>
    </location>
</feature>
<dbReference type="CDD" id="cd05157">
    <property type="entry name" value="ETNK_euk"/>
    <property type="match status" value="1"/>
</dbReference>
<comment type="caution">
    <text evidence="2">The sequence shown here is derived from an EMBL/GenBank/DDBJ whole genome shotgun (WGS) entry which is preliminary data.</text>
</comment>
<sequence length="357" mass="40592">MALLRTILPRCGKAIRYKSALAAIEQQNFLVLPPFDQKELLCKNVTTALKSTVPGWENTPSSQVKVEHLSGAMTNVIFTCSKPTPINEKVLLRVYGSGTDAFFCRNEEMAVFQELSRNQFGVRLLGEFDNGRVESMIDGRTCTAADIRNPILSQKIAIKFRQFHNVHVDIDRNPRILNNINKLFNDAKHKCAKANISVDFTAFANDISTLTNLLRTVPSPIVFCHNDLQYGNIMLSSKTNDVVFIDFEYSHYNPRGYDLGNHFSEWCYDYHGETPEFGDFTKYPSVEEQRAFCRAYLSADGNINDEAVESLCREANAYALATHLFWSLWGFIQATQSSIEFDFYSYATCRWGAFHSQ</sequence>
<dbReference type="STRING" id="74557.A0A1V9YRV7"/>
<evidence type="ECO:0000313" key="3">
    <source>
        <dbReference type="Proteomes" id="UP000243217"/>
    </source>
</evidence>
<dbReference type="OrthoDB" id="10267235at2759"/>
<proteinExistence type="inferred from homology"/>